<keyword evidence="12" id="KW-1185">Reference proteome</keyword>
<dbReference type="InterPro" id="IPR000330">
    <property type="entry name" value="SNF2_N"/>
</dbReference>
<dbReference type="SUPFAM" id="SSF57850">
    <property type="entry name" value="RING/U-box"/>
    <property type="match status" value="1"/>
</dbReference>
<feature type="compositionally biased region" description="Low complexity" evidence="7">
    <location>
        <begin position="1239"/>
        <end position="1258"/>
    </location>
</feature>
<feature type="domain" description="Helicase C-terminal" evidence="10">
    <location>
        <begin position="1748"/>
        <end position="1911"/>
    </location>
</feature>
<dbReference type="InterPro" id="IPR017907">
    <property type="entry name" value="Znf_RING_CS"/>
</dbReference>
<dbReference type="Pfam" id="PF00176">
    <property type="entry name" value="SNF2-rel_dom"/>
    <property type="match status" value="1"/>
</dbReference>
<evidence type="ECO:0000256" key="1">
    <source>
        <dbReference type="ARBA" id="ARBA00008438"/>
    </source>
</evidence>
<evidence type="ECO:0000256" key="7">
    <source>
        <dbReference type="SAM" id="MobiDB-lite"/>
    </source>
</evidence>
<evidence type="ECO:0000256" key="3">
    <source>
        <dbReference type="ARBA" id="ARBA00022771"/>
    </source>
</evidence>
<feature type="compositionally biased region" description="Polar residues" evidence="7">
    <location>
        <begin position="272"/>
        <end position="286"/>
    </location>
</feature>
<evidence type="ECO:0000259" key="8">
    <source>
        <dbReference type="PROSITE" id="PS50089"/>
    </source>
</evidence>
<feature type="region of interest" description="Disordered" evidence="7">
    <location>
        <begin position="1416"/>
        <end position="1460"/>
    </location>
</feature>
<dbReference type="Pfam" id="PF13923">
    <property type="entry name" value="zf-C3HC4_2"/>
    <property type="match status" value="1"/>
</dbReference>
<dbReference type="PROSITE" id="PS50089">
    <property type="entry name" value="ZF_RING_2"/>
    <property type="match status" value="1"/>
</dbReference>
<dbReference type="PROSITE" id="PS51192">
    <property type="entry name" value="HELICASE_ATP_BIND_1"/>
    <property type="match status" value="1"/>
</dbReference>
<dbReference type="Gene3D" id="3.30.40.10">
    <property type="entry name" value="Zinc/RING finger domain, C3HC4 (zinc finger)"/>
    <property type="match status" value="1"/>
</dbReference>
<evidence type="ECO:0000259" key="10">
    <source>
        <dbReference type="PROSITE" id="PS51194"/>
    </source>
</evidence>
<evidence type="ECO:0000313" key="12">
    <source>
        <dbReference type="Proteomes" id="UP001314263"/>
    </source>
</evidence>
<dbReference type="PROSITE" id="PS00518">
    <property type="entry name" value="ZF_RING_1"/>
    <property type="match status" value="1"/>
</dbReference>
<feature type="region of interest" description="Disordered" evidence="7">
    <location>
        <begin position="118"/>
        <end position="236"/>
    </location>
</feature>
<evidence type="ECO:0000256" key="5">
    <source>
        <dbReference type="ARBA" id="ARBA00022833"/>
    </source>
</evidence>
<dbReference type="PANTHER" id="PTHR45865">
    <property type="entry name" value="E3 UBIQUITIN-PROTEIN LIGASE SHPRH FAMILY MEMBER"/>
    <property type="match status" value="1"/>
</dbReference>
<feature type="compositionally biased region" description="Low complexity" evidence="7">
    <location>
        <begin position="1308"/>
        <end position="1357"/>
    </location>
</feature>
<protein>
    <submittedName>
        <fullName evidence="11">Uncharacterized protein</fullName>
    </submittedName>
</protein>
<feature type="region of interest" description="Disordered" evidence="7">
    <location>
        <begin position="1200"/>
        <end position="1258"/>
    </location>
</feature>
<feature type="compositionally biased region" description="Low complexity" evidence="7">
    <location>
        <begin position="567"/>
        <end position="593"/>
    </location>
</feature>
<keyword evidence="4" id="KW-0378">Hydrolase</keyword>
<feature type="compositionally biased region" description="Polar residues" evidence="7">
    <location>
        <begin position="1204"/>
        <end position="1217"/>
    </location>
</feature>
<keyword evidence="5" id="KW-0862">Zinc</keyword>
<feature type="domain" description="Helicase ATP-binding" evidence="9">
    <location>
        <begin position="692"/>
        <end position="917"/>
    </location>
</feature>
<dbReference type="Proteomes" id="UP001314263">
    <property type="component" value="Unassembled WGS sequence"/>
</dbReference>
<feature type="region of interest" description="Disordered" evidence="7">
    <location>
        <begin position="1275"/>
        <end position="1394"/>
    </location>
</feature>
<feature type="region of interest" description="Disordered" evidence="7">
    <location>
        <begin position="258"/>
        <end position="293"/>
    </location>
</feature>
<feature type="compositionally biased region" description="Low complexity" evidence="7">
    <location>
        <begin position="1143"/>
        <end position="1160"/>
    </location>
</feature>
<name>A0AAV1I7U2_9CHLO</name>
<evidence type="ECO:0000256" key="2">
    <source>
        <dbReference type="ARBA" id="ARBA00022723"/>
    </source>
</evidence>
<organism evidence="11 12">
    <name type="scientific">Coccomyxa viridis</name>
    <dbReference type="NCBI Taxonomy" id="1274662"/>
    <lineage>
        <taxon>Eukaryota</taxon>
        <taxon>Viridiplantae</taxon>
        <taxon>Chlorophyta</taxon>
        <taxon>core chlorophytes</taxon>
        <taxon>Trebouxiophyceae</taxon>
        <taxon>Trebouxiophyceae incertae sedis</taxon>
        <taxon>Coccomyxaceae</taxon>
        <taxon>Coccomyxa</taxon>
    </lineage>
</organism>
<dbReference type="GO" id="GO:0008270">
    <property type="term" value="F:zinc ion binding"/>
    <property type="evidence" value="ECO:0007669"/>
    <property type="project" value="UniProtKB-KW"/>
</dbReference>
<dbReference type="InterPro" id="IPR038718">
    <property type="entry name" value="SNF2-like_sf"/>
</dbReference>
<feature type="compositionally biased region" description="Low complexity" evidence="7">
    <location>
        <begin position="156"/>
        <end position="171"/>
    </location>
</feature>
<dbReference type="SUPFAM" id="SSF52540">
    <property type="entry name" value="P-loop containing nucleoside triphosphate hydrolases"/>
    <property type="match status" value="2"/>
</dbReference>
<dbReference type="Pfam" id="PF00271">
    <property type="entry name" value="Helicase_C"/>
    <property type="match status" value="1"/>
</dbReference>
<evidence type="ECO:0000256" key="6">
    <source>
        <dbReference type="PROSITE-ProRule" id="PRU00175"/>
    </source>
</evidence>
<accession>A0AAV1I7U2</accession>
<dbReference type="InterPro" id="IPR027417">
    <property type="entry name" value="P-loop_NTPase"/>
</dbReference>
<feature type="compositionally biased region" description="Low complexity" evidence="7">
    <location>
        <begin position="118"/>
        <end position="134"/>
    </location>
</feature>
<dbReference type="GO" id="GO:0016787">
    <property type="term" value="F:hydrolase activity"/>
    <property type="evidence" value="ECO:0007669"/>
    <property type="project" value="UniProtKB-KW"/>
</dbReference>
<dbReference type="PROSITE" id="PS51194">
    <property type="entry name" value="HELICASE_CTER"/>
    <property type="match status" value="1"/>
</dbReference>
<feature type="compositionally biased region" description="Basic and acidic residues" evidence="7">
    <location>
        <begin position="1425"/>
        <end position="1435"/>
    </location>
</feature>
<comment type="similarity">
    <text evidence="1">Belongs to the SNF2/RAD54 helicase family. RAD16 subfamily.</text>
</comment>
<dbReference type="InterPro" id="IPR052583">
    <property type="entry name" value="ATP-helicase/E3_Ub-Ligase"/>
</dbReference>
<dbReference type="SMART" id="SM00490">
    <property type="entry name" value="HELICc"/>
    <property type="match status" value="1"/>
</dbReference>
<reference evidence="11 12" key="1">
    <citation type="submission" date="2023-10" db="EMBL/GenBank/DDBJ databases">
        <authorList>
            <person name="Maclean D."/>
            <person name="Macfadyen A."/>
        </authorList>
    </citation>
    <scope>NUCLEOTIDE SEQUENCE [LARGE SCALE GENOMIC DNA]</scope>
</reference>
<dbReference type="EMBL" id="CAUYUE010000006">
    <property type="protein sequence ID" value="CAK0780836.1"/>
    <property type="molecule type" value="Genomic_DNA"/>
</dbReference>
<evidence type="ECO:0000313" key="11">
    <source>
        <dbReference type="EMBL" id="CAK0780836.1"/>
    </source>
</evidence>
<dbReference type="PANTHER" id="PTHR45865:SF1">
    <property type="entry name" value="E3 UBIQUITIN-PROTEIN LIGASE SHPRH"/>
    <property type="match status" value="1"/>
</dbReference>
<feature type="compositionally biased region" description="Low complexity" evidence="7">
    <location>
        <begin position="1649"/>
        <end position="1667"/>
    </location>
</feature>
<dbReference type="InterPro" id="IPR013083">
    <property type="entry name" value="Znf_RING/FYVE/PHD"/>
</dbReference>
<dbReference type="CDD" id="cd18008">
    <property type="entry name" value="DEXDc_SHPRH-like"/>
    <property type="match status" value="1"/>
</dbReference>
<keyword evidence="2" id="KW-0479">Metal-binding</keyword>
<proteinExistence type="inferred from homology"/>
<gene>
    <name evidence="11" type="ORF">CVIRNUC_005192</name>
</gene>
<feature type="domain" description="RING-type" evidence="8">
    <location>
        <begin position="1677"/>
        <end position="1715"/>
    </location>
</feature>
<dbReference type="CDD" id="cd18793">
    <property type="entry name" value="SF2_C_SNF"/>
    <property type="match status" value="1"/>
</dbReference>
<feature type="compositionally biased region" description="Low complexity" evidence="7">
    <location>
        <begin position="1371"/>
        <end position="1385"/>
    </location>
</feature>
<dbReference type="InterPro" id="IPR001650">
    <property type="entry name" value="Helicase_C-like"/>
</dbReference>
<dbReference type="Gene3D" id="3.40.50.10810">
    <property type="entry name" value="Tandem AAA-ATPase domain"/>
    <property type="match status" value="1"/>
</dbReference>
<feature type="region of interest" description="Disordered" evidence="7">
    <location>
        <begin position="1649"/>
        <end position="1669"/>
    </location>
</feature>
<dbReference type="InterPro" id="IPR049730">
    <property type="entry name" value="SNF2/RAD54-like_C"/>
</dbReference>
<evidence type="ECO:0000259" key="9">
    <source>
        <dbReference type="PROSITE" id="PS51192"/>
    </source>
</evidence>
<feature type="region of interest" description="Disordered" evidence="7">
    <location>
        <begin position="460"/>
        <end position="479"/>
    </location>
</feature>
<dbReference type="Gene3D" id="3.40.50.300">
    <property type="entry name" value="P-loop containing nucleotide triphosphate hydrolases"/>
    <property type="match status" value="1"/>
</dbReference>
<dbReference type="InterPro" id="IPR014001">
    <property type="entry name" value="Helicase_ATP-bd"/>
</dbReference>
<dbReference type="GO" id="GO:0005524">
    <property type="term" value="F:ATP binding"/>
    <property type="evidence" value="ECO:0007669"/>
    <property type="project" value="InterPro"/>
</dbReference>
<keyword evidence="3 6" id="KW-0863">Zinc-finger</keyword>
<dbReference type="SMART" id="SM00487">
    <property type="entry name" value="DEXDc"/>
    <property type="match status" value="1"/>
</dbReference>
<dbReference type="SMART" id="SM00184">
    <property type="entry name" value="RING"/>
    <property type="match status" value="1"/>
</dbReference>
<feature type="region of interest" description="Disordered" evidence="7">
    <location>
        <begin position="1130"/>
        <end position="1172"/>
    </location>
</feature>
<comment type="caution">
    <text evidence="11">The sequence shown here is derived from an EMBL/GenBank/DDBJ whole genome shotgun (WGS) entry which is preliminary data.</text>
</comment>
<sequence>MSQNNVDALLSILGEAGITRTAARQLLREADESVESAVGIFFSTQNGSVASNAVASTPSEQLQAILGSDVSAAQVEALLRDAGSDVQAAVNLHYQREGSPVLEAGAVGAAAALQSVSSSGEDAAGGEEAAATSRQPRRRNARGARGAGARGRGRRAPAQPGASAGPSAAQPVLPNGDRMWQPPQRARGAAPGVSTAVNTGGARRPHPRRRSAGRAPRWQDVMDVSDGSDSSDYSPSEAELMEYDSAQMATELGAGAEQEQGPLIGGPEAASEGSTDSDTMAPSASEISDDAEDVDPAVQLYHQRMRRPPVFPVSKLMQRAGVGREAEALPFRRMRNREGRLFAAKAADVPPVMAAEEALAFPVKLGSLTYRLAFTAAKDRKRAAQLLELESGPFSVMARDHRWEAFTVQAKWDRKTLDFTCVLTENHHKVNLAVLHDLSRNSYIDCEEEVHLYMAIPEKKQRKGKARPRPSGADEEKEEPIEEIHASLTVHIRLLEEAIREVDEKTLGASPDTRPRGPLAALRSINRGIAGRYLDNAHSTIEMLLNDGEGLTLGPDSDGLLNFCDTPTSAQPSAQAGPSSPAAAANGKDSAASSEEDATRGSRKSNIDRLLIAGALSRGAPAARAPHSLQTTPRHFQLQGLQWMLDREQKGYALERGHLHLHPAWLQLRAADGQIIYASAMPPYCITTDFVTAPVGGTCGGFLCDEMGLGKTLETLMLVLASQPPKGWAVQDLSKVLSVPDPVPVRSTLIVMPANLLQQWQDELSTHVKRGALKWGVYHGQDMSAMDLDEPEILEGTRRSKRPRTTAAAGNPLISAIKGLQCFQPSGSTISLHHCDIVFMTYESLRRELGYQQKSLLLLFGFWRVVLDEAQLVAQSSSVAAQMTSALWRRHAWVVTGTPITSRVDEIQGLLEFLAYEPFYDSRIWSSLVLRRGEAGPERLAPLCSLLRGVMLRRTKDSVGGELDLPECVHEDRWLQLSSVERTIYNRTFARLESAVRQAGLLRAKHRIALESPGRKHKTLGGKLLRQFTEARQQCCHPQIVRRDLWLGKSRLSMRQILTRLVHKAFSEYDIAVRAEFTARILQAAVSCDPADAGDSMEPVLRSVELATNLTNNTDLGALLASRLDGEHLPQPDLIAPHPFRGSAPGHDPAAEAAAPIEQDSAAKEGSLAGPGSIQDARALQHEDDAYFLNALEPPGDARARVSVQRQPAGTQAQGSASGLAGNAAPSTADAEQSREEAASGAAESAAGSGAAHERAAAPGDAADIAVGNLAQRLRGTASQSRSSNLQAEPMSAPVVAPGPAGQPQPAAPSVQAQQAAAAPDRAAGAAAAQPDAGGAPHAQPTSLAASAAASLAEGAAQPDTSEDPHTQPTSLAASAAASLAEGAAQPDTNEAPHAQPTALAASAAASLAEGACEDAPIGTAQPTAEEKGKRKAEDAEPEGPKQQPEAPPTPEEELEAEARRAARDRLGGWMRLRLEALLLLETVLAEAEARAAGGGAQQQSLAAVQEDLRQVRHASESLREMLSEDAEGKRKAVVLPTLAAPTMRFSRRQRGMETDQDLRADQELTMQQAHVQQHRQTNQMLKTYATMSQRVRPRKAAERGVTFAAAVVREKWGALQHLYNQLQSLPENPAKGEGNGNDEVPSAALEAAYAAASADQADQPSASAAEGEAEESAQACPICLDVAPRQTITVCGHHFCSDCIHEAIQGRAECPICRAPLKPGDLFDAATAEEEESQRLLNENMGNYGAKVTALLVELAEMRRVDPGAKAVVFSAWGRLLKLVGGALAANGLEHVSLAGAQPEARAAALHRFLTDPACAVILIVLSTGGGAAGLTLTAAQAVFLMEPAINPGLEAQAAARIHRLGQTRRTRVVRLLAEGTLEAAILKMQQRKMASQQPGEGADALTLAESEVDAGTLVNIISDHPPLPK</sequence>
<evidence type="ECO:0000256" key="4">
    <source>
        <dbReference type="ARBA" id="ARBA00022801"/>
    </source>
</evidence>
<feature type="compositionally biased region" description="Polar residues" evidence="7">
    <location>
        <begin position="1277"/>
        <end position="1287"/>
    </location>
</feature>
<dbReference type="InterPro" id="IPR001841">
    <property type="entry name" value="Znf_RING"/>
</dbReference>
<feature type="compositionally biased region" description="Basic residues" evidence="7">
    <location>
        <begin position="203"/>
        <end position="212"/>
    </location>
</feature>
<feature type="region of interest" description="Disordered" evidence="7">
    <location>
        <begin position="562"/>
        <end position="604"/>
    </location>
</feature>
<feature type="compositionally biased region" description="Low complexity" evidence="7">
    <location>
        <begin position="213"/>
        <end position="236"/>
    </location>
</feature>